<comment type="cofactor">
    <cofactor evidence="1">
        <name>Mg(2+)</name>
        <dbReference type="ChEBI" id="CHEBI:18420"/>
    </cofactor>
</comment>
<dbReference type="PANTHER" id="PTHR46193:SF18">
    <property type="entry name" value="HEXITOL PHOSPHATASE B"/>
    <property type="match status" value="1"/>
</dbReference>
<evidence type="ECO:0000313" key="6">
    <source>
        <dbReference type="EMBL" id="MEA9357139.1"/>
    </source>
</evidence>
<dbReference type="InterPro" id="IPR036412">
    <property type="entry name" value="HAD-like_sf"/>
</dbReference>
<name>A0ABU5VVR3_9BACT</name>
<dbReference type="InterPro" id="IPR041492">
    <property type="entry name" value="HAD_2"/>
</dbReference>
<evidence type="ECO:0000256" key="1">
    <source>
        <dbReference type="ARBA" id="ARBA00001946"/>
    </source>
</evidence>
<dbReference type="RefSeq" id="WP_323577033.1">
    <property type="nucleotide sequence ID" value="NZ_JAYGJQ010000002.1"/>
</dbReference>
<dbReference type="InterPro" id="IPR023214">
    <property type="entry name" value="HAD_sf"/>
</dbReference>
<dbReference type="Gene3D" id="1.10.150.240">
    <property type="entry name" value="Putative phosphatase, domain 2"/>
    <property type="match status" value="1"/>
</dbReference>
<reference evidence="6 7" key="1">
    <citation type="submission" date="2023-11" db="EMBL/GenBank/DDBJ databases">
        <title>A Novel Polar Bacteriovorax (B. antarcticus) Isolated from the Biocrust in Antarctica.</title>
        <authorList>
            <person name="Mun W."/>
            <person name="Choi S.Y."/>
            <person name="Mitchell R.J."/>
        </authorList>
    </citation>
    <scope>NUCLEOTIDE SEQUENCE [LARGE SCALE GENOMIC DNA]</scope>
    <source>
        <strain evidence="6 7">PP10</strain>
    </source>
</reference>
<keyword evidence="7" id="KW-1185">Reference proteome</keyword>
<comment type="caution">
    <text evidence="6">The sequence shown here is derived from an EMBL/GenBank/DDBJ whole genome shotgun (WGS) entry which is preliminary data.</text>
</comment>
<comment type="similarity">
    <text evidence="2">Belongs to the HAD-like hydrolase superfamily. CbbY/CbbZ/Gph/YieH family.</text>
</comment>
<dbReference type="Proteomes" id="UP001302274">
    <property type="component" value="Unassembled WGS sequence"/>
</dbReference>
<accession>A0ABU5VVR3</accession>
<dbReference type="InterPro" id="IPR006439">
    <property type="entry name" value="HAD-SF_hydro_IA"/>
</dbReference>
<dbReference type="SFLD" id="SFLDS00003">
    <property type="entry name" value="Haloacid_Dehalogenase"/>
    <property type="match status" value="1"/>
</dbReference>
<keyword evidence="3" id="KW-0479">Metal-binding</keyword>
<protein>
    <submittedName>
        <fullName evidence="6">HAD family phosphatase</fullName>
    </submittedName>
</protein>
<proteinExistence type="inferred from homology"/>
<evidence type="ECO:0000256" key="3">
    <source>
        <dbReference type="ARBA" id="ARBA00022723"/>
    </source>
</evidence>
<sequence>MTDLKALVKHKDVIIFDMDGTLVNTEPLHAKAAVIVLRDLGVEVDLMATIDQFYGMTDHIVLKTVCPHLTDAEIDKCIEQKNFQLIKLFNNLPDHEKENYITPGLFPFLQHLKDENKKCAVVSASEDIIVLETLKCFGIDKFVELQMGRNQTVLTKPHPDPYLEAMKRLGTTYDSTIIFEDSPTGIKSAYASRASVVRIMAFAHTTSSQTIEGEYVEVVDFLI</sequence>
<evidence type="ECO:0000256" key="5">
    <source>
        <dbReference type="ARBA" id="ARBA00023277"/>
    </source>
</evidence>
<gene>
    <name evidence="6" type="ORF">SHI21_13020</name>
</gene>
<evidence type="ECO:0000256" key="2">
    <source>
        <dbReference type="ARBA" id="ARBA00006171"/>
    </source>
</evidence>
<dbReference type="Gene3D" id="3.40.50.1000">
    <property type="entry name" value="HAD superfamily/HAD-like"/>
    <property type="match status" value="1"/>
</dbReference>
<evidence type="ECO:0000256" key="4">
    <source>
        <dbReference type="ARBA" id="ARBA00022842"/>
    </source>
</evidence>
<dbReference type="SFLD" id="SFLDG01129">
    <property type="entry name" value="C1.5:_HAD__Beta-PGM__Phosphata"/>
    <property type="match status" value="1"/>
</dbReference>
<dbReference type="CDD" id="cd07505">
    <property type="entry name" value="HAD_BPGM-like"/>
    <property type="match status" value="1"/>
</dbReference>
<dbReference type="InterPro" id="IPR023198">
    <property type="entry name" value="PGP-like_dom2"/>
</dbReference>
<dbReference type="SUPFAM" id="SSF56784">
    <property type="entry name" value="HAD-like"/>
    <property type="match status" value="1"/>
</dbReference>
<keyword evidence="4" id="KW-0460">Magnesium</keyword>
<dbReference type="EMBL" id="JAYGJQ010000002">
    <property type="protein sequence ID" value="MEA9357139.1"/>
    <property type="molecule type" value="Genomic_DNA"/>
</dbReference>
<dbReference type="PANTHER" id="PTHR46193">
    <property type="entry name" value="6-PHOSPHOGLUCONATE PHOSPHATASE"/>
    <property type="match status" value="1"/>
</dbReference>
<evidence type="ECO:0000313" key="7">
    <source>
        <dbReference type="Proteomes" id="UP001302274"/>
    </source>
</evidence>
<dbReference type="InterPro" id="IPR051600">
    <property type="entry name" value="Beta-PGM-like"/>
</dbReference>
<dbReference type="Pfam" id="PF13419">
    <property type="entry name" value="HAD_2"/>
    <property type="match status" value="1"/>
</dbReference>
<keyword evidence="5" id="KW-0119">Carbohydrate metabolism</keyword>
<dbReference type="PROSITE" id="PS01228">
    <property type="entry name" value="COF_1"/>
    <property type="match status" value="1"/>
</dbReference>
<dbReference type="NCBIfam" id="TIGR01509">
    <property type="entry name" value="HAD-SF-IA-v3"/>
    <property type="match status" value="1"/>
</dbReference>
<organism evidence="6 7">
    <name type="scientific">Bacteriovorax antarcticus</name>
    <dbReference type="NCBI Taxonomy" id="3088717"/>
    <lineage>
        <taxon>Bacteria</taxon>
        <taxon>Pseudomonadati</taxon>
        <taxon>Bdellovibrionota</taxon>
        <taxon>Bacteriovoracia</taxon>
        <taxon>Bacteriovoracales</taxon>
        <taxon>Bacteriovoracaceae</taxon>
        <taxon>Bacteriovorax</taxon>
    </lineage>
</organism>